<dbReference type="AlphaFoldDB" id="A0AAV1EDA4"/>
<dbReference type="Proteomes" id="UP001161247">
    <property type="component" value="Chromosome 9"/>
</dbReference>
<gene>
    <name evidence="2" type="ORF">OLC1_LOCUS23711</name>
</gene>
<dbReference type="InterPro" id="IPR036047">
    <property type="entry name" value="F-box-like_dom_sf"/>
</dbReference>
<accession>A0AAV1EDA4</accession>
<name>A0AAV1EDA4_OLDCO</name>
<proteinExistence type="predicted"/>
<organism evidence="2 3">
    <name type="scientific">Oldenlandia corymbosa var. corymbosa</name>
    <dbReference type="NCBI Taxonomy" id="529605"/>
    <lineage>
        <taxon>Eukaryota</taxon>
        <taxon>Viridiplantae</taxon>
        <taxon>Streptophyta</taxon>
        <taxon>Embryophyta</taxon>
        <taxon>Tracheophyta</taxon>
        <taxon>Spermatophyta</taxon>
        <taxon>Magnoliopsida</taxon>
        <taxon>eudicotyledons</taxon>
        <taxon>Gunneridae</taxon>
        <taxon>Pentapetalae</taxon>
        <taxon>asterids</taxon>
        <taxon>lamiids</taxon>
        <taxon>Gentianales</taxon>
        <taxon>Rubiaceae</taxon>
        <taxon>Rubioideae</taxon>
        <taxon>Spermacoceae</taxon>
        <taxon>Hedyotis-Oldenlandia complex</taxon>
        <taxon>Oldenlandia</taxon>
    </lineage>
</organism>
<dbReference type="Gene3D" id="1.20.1280.50">
    <property type="match status" value="1"/>
</dbReference>
<dbReference type="InterPro" id="IPR001810">
    <property type="entry name" value="F-box_dom"/>
</dbReference>
<evidence type="ECO:0000259" key="1">
    <source>
        <dbReference type="SMART" id="SM00256"/>
    </source>
</evidence>
<reference evidence="2" key="1">
    <citation type="submission" date="2023-03" db="EMBL/GenBank/DDBJ databases">
        <authorList>
            <person name="Julca I."/>
        </authorList>
    </citation>
    <scope>NUCLEOTIDE SEQUENCE</scope>
</reference>
<dbReference type="EMBL" id="OX459126">
    <property type="protein sequence ID" value="CAI9117688.1"/>
    <property type="molecule type" value="Genomic_DNA"/>
</dbReference>
<feature type="domain" description="F-box" evidence="1">
    <location>
        <begin position="17"/>
        <end position="57"/>
    </location>
</feature>
<dbReference type="SUPFAM" id="SSF81383">
    <property type="entry name" value="F-box domain"/>
    <property type="match status" value="1"/>
</dbReference>
<dbReference type="Pfam" id="PF00646">
    <property type="entry name" value="F-box"/>
    <property type="match status" value="1"/>
</dbReference>
<dbReference type="SMART" id="SM00256">
    <property type="entry name" value="FBOX"/>
    <property type="match status" value="1"/>
</dbReference>
<keyword evidence="3" id="KW-1185">Reference proteome</keyword>
<sequence>MANPTVQHESVDFLTSLPTDLMENIMMRVDLPTVGRARCVKRSWRALWSDIDFSVRSYKLPNGRMYAKYLSWMTHESLMGSFMGLGKSSIHYVLVLFCLKALLLVHQQAHPLAN</sequence>
<protein>
    <submittedName>
        <fullName evidence="2">OLC1v1019139C1</fullName>
    </submittedName>
</protein>
<evidence type="ECO:0000313" key="2">
    <source>
        <dbReference type="EMBL" id="CAI9117688.1"/>
    </source>
</evidence>
<evidence type="ECO:0000313" key="3">
    <source>
        <dbReference type="Proteomes" id="UP001161247"/>
    </source>
</evidence>